<protein>
    <submittedName>
        <fullName evidence="5">Carbamoyl-phosphate synthase [ammonia], mitochondrial</fullName>
    </submittedName>
</protein>
<dbReference type="AlphaFoldDB" id="A0A9Q0YFV2"/>
<evidence type="ECO:0000259" key="4">
    <source>
        <dbReference type="PROSITE" id="PS00867"/>
    </source>
</evidence>
<keyword evidence="3" id="KW-0067">ATP-binding</keyword>
<name>A0A9Q0YFV2_HOLLE</name>
<proteinExistence type="predicted"/>
<keyword evidence="6" id="KW-1185">Reference proteome</keyword>
<dbReference type="GO" id="GO:0004088">
    <property type="term" value="F:carbamoyl-phosphate synthase (glutamine-hydrolyzing) activity"/>
    <property type="evidence" value="ECO:0007669"/>
    <property type="project" value="TreeGrafter"/>
</dbReference>
<evidence type="ECO:0000313" key="5">
    <source>
        <dbReference type="EMBL" id="KAJ8017881.1"/>
    </source>
</evidence>
<reference evidence="5" key="1">
    <citation type="submission" date="2021-10" db="EMBL/GenBank/DDBJ databases">
        <title>Tropical sea cucumber genome reveals ecological adaptation and Cuvierian tubules defense mechanism.</title>
        <authorList>
            <person name="Chen T."/>
        </authorList>
    </citation>
    <scope>NUCLEOTIDE SEQUENCE</scope>
    <source>
        <strain evidence="5">Nanhai2018</strain>
        <tissue evidence="5">Muscle</tissue>
    </source>
</reference>
<keyword evidence="2" id="KW-0547">Nucleotide-binding</keyword>
<keyword evidence="1" id="KW-0436">Ligase</keyword>
<dbReference type="GO" id="GO:0005737">
    <property type="term" value="C:cytoplasm"/>
    <property type="evidence" value="ECO:0007669"/>
    <property type="project" value="TreeGrafter"/>
</dbReference>
<evidence type="ECO:0000256" key="2">
    <source>
        <dbReference type="ARBA" id="ARBA00022741"/>
    </source>
</evidence>
<dbReference type="EMBL" id="JAIZAY010000895">
    <property type="protein sequence ID" value="KAJ8017881.1"/>
    <property type="molecule type" value="Genomic_DNA"/>
</dbReference>
<dbReference type="GO" id="GO:0005524">
    <property type="term" value="F:ATP binding"/>
    <property type="evidence" value="ECO:0007669"/>
    <property type="project" value="UniProtKB-KW"/>
</dbReference>
<dbReference type="PANTHER" id="PTHR11405">
    <property type="entry name" value="CARBAMOYLTRANSFERASE FAMILY MEMBER"/>
    <property type="match status" value="1"/>
</dbReference>
<dbReference type="InterPro" id="IPR005479">
    <property type="entry name" value="CPAse_ATP-bd"/>
</dbReference>
<gene>
    <name evidence="5" type="ORF">HOLleu_44449</name>
</gene>
<dbReference type="Gene3D" id="3.30.470.20">
    <property type="entry name" value="ATP-grasp fold, B domain"/>
    <property type="match status" value="1"/>
</dbReference>
<dbReference type="Proteomes" id="UP001152320">
    <property type="component" value="Unassembled WGS sequence"/>
</dbReference>
<comment type="caution">
    <text evidence="5">The sequence shown here is derived from an EMBL/GenBank/DDBJ whole genome shotgun (WGS) entry which is preliminary data.</text>
</comment>
<dbReference type="GO" id="GO:0006541">
    <property type="term" value="P:glutamine metabolic process"/>
    <property type="evidence" value="ECO:0007669"/>
    <property type="project" value="TreeGrafter"/>
</dbReference>
<sequence>MDVSKVLVLGSGSISIGHAGEFDYSGSQAIKALKALALSSQVLIEKSLLGWKELEYEVVRDAADNCVTVCNMENLHLEFISRDLNHKSDSMLRKTTIRCVRHLGIVGECNIQYALHPNSLEYCIIEVNARLSQSSALASKATGIIRNCFGHIFNKQVDWSRGIIVSSLTGGVLQQLLLDCRSHQNKNLSRGN</sequence>
<evidence type="ECO:0000256" key="3">
    <source>
        <dbReference type="ARBA" id="ARBA00022840"/>
    </source>
</evidence>
<organism evidence="5 6">
    <name type="scientific">Holothuria leucospilota</name>
    <name type="common">Black long sea cucumber</name>
    <name type="synonym">Mertensiothuria leucospilota</name>
    <dbReference type="NCBI Taxonomy" id="206669"/>
    <lineage>
        <taxon>Eukaryota</taxon>
        <taxon>Metazoa</taxon>
        <taxon>Echinodermata</taxon>
        <taxon>Eleutherozoa</taxon>
        <taxon>Echinozoa</taxon>
        <taxon>Holothuroidea</taxon>
        <taxon>Aspidochirotacea</taxon>
        <taxon>Aspidochirotida</taxon>
        <taxon>Holothuriidae</taxon>
        <taxon>Holothuria</taxon>
    </lineage>
</organism>
<evidence type="ECO:0000256" key="1">
    <source>
        <dbReference type="ARBA" id="ARBA00022598"/>
    </source>
</evidence>
<dbReference type="OrthoDB" id="8186278at2759"/>
<dbReference type="SUPFAM" id="SSF52440">
    <property type="entry name" value="PreATP-grasp domain"/>
    <property type="match status" value="1"/>
</dbReference>
<dbReference type="Pfam" id="PF02786">
    <property type="entry name" value="CPSase_L_D2"/>
    <property type="match status" value="1"/>
</dbReference>
<accession>A0A9Q0YFV2</accession>
<dbReference type="InterPro" id="IPR016185">
    <property type="entry name" value="PreATP-grasp_dom_sf"/>
</dbReference>
<dbReference type="PANTHER" id="PTHR11405:SF53">
    <property type="entry name" value="CARBAMOYL-PHOSPHATE SYNTHASE [AMMONIA], MITOCHONDRIAL"/>
    <property type="match status" value="1"/>
</dbReference>
<feature type="domain" description="Carbamoyl phosphate synthase ATP-binding" evidence="4">
    <location>
        <begin position="124"/>
        <end position="131"/>
    </location>
</feature>
<dbReference type="PROSITE" id="PS00867">
    <property type="entry name" value="CPSASE_2"/>
    <property type="match status" value="1"/>
</dbReference>
<dbReference type="SUPFAM" id="SSF56059">
    <property type="entry name" value="Glutathione synthetase ATP-binding domain-like"/>
    <property type="match status" value="1"/>
</dbReference>
<evidence type="ECO:0000313" key="6">
    <source>
        <dbReference type="Proteomes" id="UP001152320"/>
    </source>
</evidence>